<evidence type="ECO:0000256" key="4">
    <source>
        <dbReference type="ARBA" id="ARBA00022692"/>
    </source>
</evidence>
<keyword evidence="4 7" id="KW-0812">Transmembrane</keyword>
<sequence>MAITESAAETTAPAGSTASGRRIPIWLAIVAASLPMFMATLDNLVVTSALPVLGEQLSASVEQLQWFVNAYTLSFASLMLFAVALGDRLGRRTVFLWGIGIFTVASALCAVSTEPWMLIAARAVQGAGAAALMPLSLTLLVGSVGARMRPLAIGIWGGISGLGVALGPLIGGAVIQGWNWDAIFWINVPVGLVTFPLVLLALPNSFGARLRADVVGVLLAGVGVLGVVYGIIRGNDAGWGSLEVLGAIIGGAALIAAFIVWESRVPNPLLPLRLFRDRSFSVANVVGLVFSFGVFGSIFILIQFLQIVQGKSPLEAGVLTMPWTLAPMVIAPLAGFIAPRVGTRLLIVVGLLFQAIGVGWFASTMAPDVSYGTMLPAFVFAGVGMGLVFAPSSTAVLANMTPQDNAKASGTNSTLREIGVALGIAALTAIFTANGGVFTPTGYVDAAIPAIWVGAGALALAALISLALPAGRAPRTREVQTAR</sequence>
<dbReference type="SUPFAM" id="SSF103473">
    <property type="entry name" value="MFS general substrate transporter"/>
    <property type="match status" value="2"/>
</dbReference>
<dbReference type="PROSITE" id="PS50850">
    <property type="entry name" value="MFS"/>
    <property type="match status" value="1"/>
</dbReference>
<feature type="transmembrane region" description="Helical" evidence="7">
    <location>
        <begin position="418"/>
        <end position="438"/>
    </location>
</feature>
<feature type="transmembrane region" description="Helical" evidence="7">
    <location>
        <begin position="450"/>
        <end position="468"/>
    </location>
</feature>
<dbReference type="Pfam" id="PF07690">
    <property type="entry name" value="MFS_1"/>
    <property type="match status" value="1"/>
</dbReference>
<protein>
    <submittedName>
        <fullName evidence="9">Drug resistance transporter, EmrB/QacA subfamily</fullName>
    </submittedName>
</protein>
<feature type="transmembrane region" description="Helical" evidence="7">
    <location>
        <begin position="345"/>
        <end position="363"/>
    </location>
</feature>
<dbReference type="InterPro" id="IPR011701">
    <property type="entry name" value="MFS"/>
</dbReference>
<evidence type="ECO:0000256" key="5">
    <source>
        <dbReference type="ARBA" id="ARBA00022989"/>
    </source>
</evidence>
<keyword evidence="6 7" id="KW-0472">Membrane</keyword>
<dbReference type="Gene3D" id="1.20.1720.10">
    <property type="entry name" value="Multidrug resistance protein D"/>
    <property type="match status" value="1"/>
</dbReference>
<dbReference type="Gene3D" id="1.20.1250.20">
    <property type="entry name" value="MFS general substrate transporter like domains"/>
    <property type="match status" value="1"/>
</dbReference>
<dbReference type="Proteomes" id="UP000198891">
    <property type="component" value="Unassembled WGS sequence"/>
</dbReference>
<feature type="transmembrane region" description="Helical" evidence="7">
    <location>
        <begin position="375"/>
        <end position="398"/>
    </location>
</feature>
<evidence type="ECO:0000313" key="9">
    <source>
        <dbReference type="EMBL" id="SDZ28883.1"/>
    </source>
</evidence>
<feature type="transmembrane region" description="Helical" evidence="7">
    <location>
        <begin position="119"/>
        <end position="141"/>
    </location>
</feature>
<dbReference type="RefSeq" id="WP_245741594.1">
    <property type="nucleotide sequence ID" value="NZ_FNPZ01000003.1"/>
</dbReference>
<feature type="transmembrane region" description="Helical" evidence="7">
    <location>
        <begin position="153"/>
        <end position="176"/>
    </location>
</feature>
<dbReference type="GO" id="GO:0022857">
    <property type="term" value="F:transmembrane transporter activity"/>
    <property type="evidence" value="ECO:0007669"/>
    <property type="project" value="InterPro"/>
</dbReference>
<dbReference type="AlphaFoldDB" id="A0A1H3RT63"/>
<dbReference type="InterPro" id="IPR004638">
    <property type="entry name" value="EmrB-like"/>
</dbReference>
<dbReference type="STRING" id="381665.SAMN05216554_3059"/>
<dbReference type="InterPro" id="IPR020846">
    <property type="entry name" value="MFS_dom"/>
</dbReference>
<proteinExistence type="predicted"/>
<comment type="subcellular location">
    <subcellularLocation>
        <location evidence="1">Cell membrane</location>
        <topology evidence="1">Multi-pass membrane protein</topology>
    </subcellularLocation>
</comment>
<dbReference type="GO" id="GO:0005886">
    <property type="term" value="C:plasma membrane"/>
    <property type="evidence" value="ECO:0007669"/>
    <property type="project" value="UniProtKB-SubCell"/>
</dbReference>
<name>A0A1H3RT63_9MICO</name>
<keyword evidence="10" id="KW-1185">Reference proteome</keyword>
<feature type="transmembrane region" description="Helical" evidence="7">
    <location>
        <begin position="282"/>
        <end position="305"/>
    </location>
</feature>
<dbReference type="InterPro" id="IPR036259">
    <property type="entry name" value="MFS_trans_sf"/>
</dbReference>
<keyword evidence="3" id="KW-1003">Cell membrane</keyword>
<evidence type="ECO:0000256" key="7">
    <source>
        <dbReference type="SAM" id="Phobius"/>
    </source>
</evidence>
<gene>
    <name evidence="9" type="ORF">SAMN05216554_3059</name>
</gene>
<dbReference type="CDD" id="cd17321">
    <property type="entry name" value="MFS_MMR_MDR_like"/>
    <property type="match status" value="1"/>
</dbReference>
<evidence type="ECO:0000256" key="2">
    <source>
        <dbReference type="ARBA" id="ARBA00022448"/>
    </source>
</evidence>
<feature type="domain" description="Major facilitator superfamily (MFS) profile" evidence="8">
    <location>
        <begin position="28"/>
        <end position="473"/>
    </location>
</feature>
<reference evidence="9 10" key="1">
    <citation type="submission" date="2016-10" db="EMBL/GenBank/DDBJ databases">
        <authorList>
            <person name="de Groot N.N."/>
        </authorList>
    </citation>
    <scope>NUCLEOTIDE SEQUENCE [LARGE SCALE GENOMIC DNA]</scope>
    <source>
        <strain evidence="9 10">CGMCC 4.3491</strain>
    </source>
</reference>
<feature type="transmembrane region" description="Helical" evidence="7">
    <location>
        <begin position="66"/>
        <end position="85"/>
    </location>
</feature>
<organism evidence="9 10">
    <name type="scientific">Herbiconiux ginsengi</name>
    <dbReference type="NCBI Taxonomy" id="381665"/>
    <lineage>
        <taxon>Bacteria</taxon>
        <taxon>Bacillati</taxon>
        <taxon>Actinomycetota</taxon>
        <taxon>Actinomycetes</taxon>
        <taxon>Micrococcales</taxon>
        <taxon>Microbacteriaceae</taxon>
        <taxon>Herbiconiux</taxon>
    </lineage>
</organism>
<feature type="transmembrane region" description="Helical" evidence="7">
    <location>
        <begin position="214"/>
        <end position="232"/>
    </location>
</feature>
<feature type="transmembrane region" description="Helical" evidence="7">
    <location>
        <begin position="94"/>
        <end position="113"/>
    </location>
</feature>
<keyword evidence="2" id="KW-0813">Transport</keyword>
<evidence type="ECO:0000256" key="1">
    <source>
        <dbReference type="ARBA" id="ARBA00004651"/>
    </source>
</evidence>
<dbReference type="PRINTS" id="PR01036">
    <property type="entry name" value="TCRTETB"/>
</dbReference>
<dbReference type="PANTHER" id="PTHR42718">
    <property type="entry name" value="MAJOR FACILITATOR SUPERFAMILY MULTIDRUG TRANSPORTER MFSC"/>
    <property type="match status" value="1"/>
</dbReference>
<feature type="transmembrane region" description="Helical" evidence="7">
    <location>
        <begin position="317"/>
        <end position="338"/>
    </location>
</feature>
<dbReference type="NCBIfam" id="TIGR00711">
    <property type="entry name" value="efflux_EmrB"/>
    <property type="match status" value="1"/>
</dbReference>
<evidence type="ECO:0000313" key="10">
    <source>
        <dbReference type="Proteomes" id="UP000198891"/>
    </source>
</evidence>
<evidence type="ECO:0000256" key="3">
    <source>
        <dbReference type="ARBA" id="ARBA00022475"/>
    </source>
</evidence>
<keyword evidence="5 7" id="KW-1133">Transmembrane helix</keyword>
<accession>A0A1H3RT63</accession>
<evidence type="ECO:0000259" key="8">
    <source>
        <dbReference type="PROSITE" id="PS50850"/>
    </source>
</evidence>
<evidence type="ECO:0000256" key="6">
    <source>
        <dbReference type="ARBA" id="ARBA00023136"/>
    </source>
</evidence>
<feature type="transmembrane region" description="Helical" evidence="7">
    <location>
        <begin position="25"/>
        <end position="46"/>
    </location>
</feature>
<dbReference type="EMBL" id="FNPZ01000003">
    <property type="protein sequence ID" value="SDZ28883.1"/>
    <property type="molecule type" value="Genomic_DNA"/>
</dbReference>
<feature type="transmembrane region" description="Helical" evidence="7">
    <location>
        <begin position="182"/>
        <end position="202"/>
    </location>
</feature>
<feature type="transmembrane region" description="Helical" evidence="7">
    <location>
        <begin position="244"/>
        <end position="261"/>
    </location>
</feature>
<dbReference type="PANTHER" id="PTHR42718:SF42">
    <property type="entry name" value="EXPORT PROTEIN"/>
    <property type="match status" value="1"/>
</dbReference>